<dbReference type="OrthoDB" id="965391at2"/>
<evidence type="ECO:0008006" key="4">
    <source>
        <dbReference type="Google" id="ProtNLM"/>
    </source>
</evidence>
<dbReference type="AlphaFoldDB" id="A0A5S3R7I9"/>
<feature type="signal peptide" evidence="1">
    <location>
        <begin position="1"/>
        <end position="24"/>
    </location>
</feature>
<sequence length="226" mass="26348">MRKSRWIFTALIFIMLCSTSSAYADVYVDGYFRDDGTYVEPHYRSDPDGLFYNNFSTFGNINPYTGEIGTKRRPDSEYNTFEFPSLDQSEAIDGIDVTSSDQSRNINIAESFISPYDTTDEIEAKTMLVDYFNDINTRSYMPAYNCWITEWQTRHPYDTFEEGYVNVINNLDEINAISNEQEVTLAGTITTQEGWEQTSHRYQYVYNVQEIKGTWKLVHGKLDKLW</sequence>
<dbReference type="Proteomes" id="UP000306980">
    <property type="component" value="Unassembled WGS sequence"/>
</dbReference>
<name>A0A5S3R7I9_9BACI</name>
<evidence type="ECO:0000313" key="3">
    <source>
        <dbReference type="Proteomes" id="UP000306980"/>
    </source>
</evidence>
<dbReference type="RefSeq" id="WP_138602741.1">
    <property type="nucleotide sequence ID" value="NZ_VCIA01000001.1"/>
</dbReference>
<feature type="chain" id="PRO_5024411583" description="DUF4440 domain-containing protein" evidence="1">
    <location>
        <begin position="25"/>
        <end position="226"/>
    </location>
</feature>
<gene>
    <name evidence="2" type="ORF">FFL34_07025</name>
</gene>
<evidence type="ECO:0000313" key="2">
    <source>
        <dbReference type="EMBL" id="TMN21893.1"/>
    </source>
</evidence>
<reference evidence="2 3" key="1">
    <citation type="submission" date="2019-05" db="EMBL/GenBank/DDBJ databases">
        <title>Genomic analysis of Lentibacillus sp. NKC220-2.</title>
        <authorList>
            <person name="Oh Y.J."/>
        </authorList>
    </citation>
    <scope>NUCLEOTIDE SEQUENCE [LARGE SCALE GENOMIC DNA]</scope>
    <source>
        <strain evidence="2 3">NKC220-2</strain>
    </source>
</reference>
<proteinExistence type="predicted"/>
<protein>
    <recommendedName>
        <fullName evidence="4">DUF4440 domain-containing protein</fullName>
    </recommendedName>
</protein>
<evidence type="ECO:0000256" key="1">
    <source>
        <dbReference type="SAM" id="SignalP"/>
    </source>
</evidence>
<comment type="caution">
    <text evidence="2">The sequence shown here is derived from an EMBL/GenBank/DDBJ whole genome shotgun (WGS) entry which is preliminary data.</text>
</comment>
<organism evidence="2 3">
    <name type="scientific">Lentibacillus cibarius</name>
    <dbReference type="NCBI Taxonomy" id="2583219"/>
    <lineage>
        <taxon>Bacteria</taxon>
        <taxon>Bacillati</taxon>
        <taxon>Bacillota</taxon>
        <taxon>Bacilli</taxon>
        <taxon>Bacillales</taxon>
        <taxon>Bacillaceae</taxon>
        <taxon>Lentibacillus</taxon>
    </lineage>
</organism>
<keyword evidence="1" id="KW-0732">Signal</keyword>
<accession>A0A5S3R7I9</accession>
<dbReference type="EMBL" id="VCIA01000001">
    <property type="protein sequence ID" value="TMN21893.1"/>
    <property type="molecule type" value="Genomic_DNA"/>
</dbReference>